<accession>A0A0H3B1A2</accession>
<organism evidence="1">
    <name type="scientific">Yersinia pseudotuberculosis serotype O:3 (strain YPIII)</name>
    <dbReference type="NCBI Taxonomy" id="502800"/>
    <lineage>
        <taxon>Bacteria</taxon>
        <taxon>Pseudomonadati</taxon>
        <taxon>Pseudomonadota</taxon>
        <taxon>Gammaproteobacteria</taxon>
        <taxon>Enterobacterales</taxon>
        <taxon>Yersiniaceae</taxon>
        <taxon>Yersinia</taxon>
    </lineage>
</organism>
<dbReference type="PATRIC" id="fig|502800.11.peg.1236"/>
<dbReference type="KEGG" id="ypy:YPK_0621"/>
<proteinExistence type="predicted"/>
<protein>
    <submittedName>
        <fullName evidence="1">Uncharacterized protein</fullName>
    </submittedName>
</protein>
<dbReference type="RefSeq" id="WP_012303527.1">
    <property type="nucleotide sequence ID" value="NZ_CP009792.1"/>
</dbReference>
<name>A0A0H3B1A2_YERPY</name>
<dbReference type="EMBL" id="CP000950">
    <property type="protein sequence ID" value="ACA66924.1"/>
    <property type="molecule type" value="Genomic_DNA"/>
</dbReference>
<gene>
    <name evidence="1" type="ordered locus">YPK_0621</name>
</gene>
<evidence type="ECO:0000313" key="1">
    <source>
        <dbReference type="EMBL" id="ACA66924.1"/>
    </source>
</evidence>
<dbReference type="AlphaFoldDB" id="A0A0H3B1A2"/>
<reference evidence="1" key="1">
    <citation type="submission" date="2008-02" db="EMBL/GenBank/DDBJ databases">
        <title>Complete sequence of Yersinia pseudotuberculosis YPIII.</title>
        <authorList>
            <consortium name="US DOE Joint Genome Institute"/>
            <person name="Challacombe J.F."/>
            <person name="Bruce D."/>
            <person name="Detter J.C."/>
            <person name="Green L."/>
            <person name="Land M."/>
            <person name="Munk C."/>
            <person name="Lindler L.E."/>
            <person name="Nikolich M.P."/>
            <person name="Brettin T."/>
        </authorList>
    </citation>
    <scope>NUCLEOTIDE SEQUENCE</scope>
    <source>
        <strain evidence="1">YPIII</strain>
    </source>
</reference>
<sequence length="64" mass="7086">MDKLALNEVSDLLHSLPRMLEVAQSLTCDPEGQRIGYDLLEFVRQHAAKASENIEGVNYARSAA</sequence>